<feature type="compositionally biased region" description="Polar residues" evidence="9">
    <location>
        <begin position="348"/>
        <end position="366"/>
    </location>
</feature>
<evidence type="ECO:0000256" key="2">
    <source>
        <dbReference type="ARBA" id="ARBA00009215"/>
    </source>
</evidence>
<accession>U1HW21</accession>
<dbReference type="GO" id="GO:0000139">
    <property type="term" value="C:Golgi membrane"/>
    <property type="evidence" value="ECO:0007669"/>
    <property type="project" value="UniProtKB-SubCell"/>
</dbReference>
<evidence type="ECO:0000256" key="1">
    <source>
        <dbReference type="ARBA" id="ARBA00004395"/>
    </source>
</evidence>
<dbReference type="GO" id="GO:0015031">
    <property type="term" value="P:protein transport"/>
    <property type="evidence" value="ECO:0007669"/>
    <property type="project" value="UniProtKB-KW"/>
</dbReference>
<sequence length="799" mass="89084">MNTKMNSAVEALGEESSIGVNDNATDVYSASSVAEIRSKLSKLHMRDAAVTSQLDELLASQKDFQRELRRLDILRAGLSTQSSKTRSISNGMISNAAATANKISSSVKRLDLEQSRVKATLDVVDQVAELKACLLGVMGSMGAPQDWETAASYLSRASKIPKDVINGLFAARIVPTAEVPDAPNITLENASESLCGLFLREFDKAIKDNDGPKITRFFKLFPLIGRSDVGLDVYGRYVCQGVAGRARANLNAGTGGSQSKDGYFYANALTKLFEHIAQIIDGHGSLIERHYGSGKTIRVIERLQVEADLQGGIILDAWADERQVDRKLTDIKSYAYTFLVQSFLPPQRGNTGTPRSSSPANQPNSRSSEDEGVDMKEIDALLNEMAVMMGKWSLYVRFITDKCKPSNDIDWDVPTFLTSSALARKVTGRLISPFNAMTTFFFRRSVEKAFQLDEQPPNLSLNPHKPLNSNPPHISSAVEDIMYIFNKVLQQSLATSQKDVVSSVVPTLARIMGSDFIGMIQRKMRDESYPKAAIQGALPPEHTIVAFLVLINDLDVAMDYVKQIIRSQTESAATSEQAAARLLDSLFPLAHDAEAVSDILRSLDATFENKTTELLNESVHVVFNNVMKPRLRPILLDAFRDVEYQLTKEEIEELAQEEGREEEDGERVRRRFQHGWDALTKPIARIMTESTFDRLLTIVVSYLSKLLEKKIWSYHGRVNELGAVRLERDINNIAAVIVQGKKYAYRGAFLKCSQICMVMNMEEDEWEELQLNSDTSNDIADRVTPEERLRARAMIKEMD</sequence>
<dbReference type="RefSeq" id="XP_007787705.1">
    <property type="nucleotide sequence ID" value="XM_007789515.1"/>
</dbReference>
<evidence type="ECO:0000256" key="5">
    <source>
        <dbReference type="ARBA" id="ARBA00022927"/>
    </source>
</evidence>
<dbReference type="InterPro" id="IPR013167">
    <property type="entry name" value="COG4_M"/>
</dbReference>
<dbReference type="EMBL" id="KE720846">
    <property type="protein sequence ID" value="ERF74930.1"/>
    <property type="molecule type" value="Genomic_DNA"/>
</dbReference>
<comment type="subcellular location">
    <subcellularLocation>
        <location evidence="1">Golgi apparatus membrane</location>
        <topology evidence="1">Peripheral membrane protein</topology>
    </subcellularLocation>
</comment>
<dbReference type="OrthoDB" id="47059at2759"/>
<dbReference type="Proteomes" id="UP000019373">
    <property type="component" value="Unassembled WGS sequence"/>
</dbReference>
<dbReference type="InterPro" id="IPR048684">
    <property type="entry name" value="COG4_C"/>
</dbReference>
<evidence type="ECO:0000256" key="6">
    <source>
        <dbReference type="ARBA" id="ARBA00023034"/>
    </source>
</evidence>
<dbReference type="SMART" id="SM00762">
    <property type="entry name" value="Cog4"/>
    <property type="match status" value="1"/>
</dbReference>
<dbReference type="GeneID" id="19240091"/>
<dbReference type="InterPro" id="IPR048682">
    <property type="entry name" value="COG4"/>
</dbReference>
<name>U1HW21_ENDPU</name>
<evidence type="ECO:0000259" key="10">
    <source>
        <dbReference type="SMART" id="SM00762"/>
    </source>
</evidence>
<feature type="domain" description="COG4 transport protein middle alpha-helical bundle" evidence="10">
    <location>
        <begin position="187"/>
        <end position="525"/>
    </location>
</feature>
<keyword evidence="5" id="KW-0653">Protein transport</keyword>
<dbReference type="HOGENOM" id="CLU_014853_3_0_1"/>
<dbReference type="PANTHER" id="PTHR24016">
    <property type="entry name" value="CONSERVED OLIGOMERIC GOLGI COMPLEX SUBUNIT 4"/>
    <property type="match status" value="1"/>
</dbReference>
<dbReference type="Pfam" id="PF08318">
    <property type="entry name" value="COG4_m"/>
    <property type="match status" value="1"/>
</dbReference>
<dbReference type="OMA" id="RASECQQ"/>
<keyword evidence="4" id="KW-0813">Transport</keyword>
<keyword evidence="7" id="KW-0472">Membrane</keyword>
<evidence type="ECO:0000313" key="11">
    <source>
        <dbReference type="EMBL" id="ERF74930.1"/>
    </source>
</evidence>
<evidence type="ECO:0000256" key="7">
    <source>
        <dbReference type="ARBA" id="ARBA00023136"/>
    </source>
</evidence>
<dbReference type="eggNOG" id="KOG0412">
    <property type="taxonomic scope" value="Eukaryota"/>
</dbReference>
<dbReference type="InterPro" id="IPR048680">
    <property type="entry name" value="COG4_N"/>
</dbReference>
<organism evidence="11 12">
    <name type="scientific">Endocarpon pusillum (strain Z07020 / HMAS-L-300199)</name>
    <name type="common">Lichen-forming fungus</name>
    <dbReference type="NCBI Taxonomy" id="1263415"/>
    <lineage>
        <taxon>Eukaryota</taxon>
        <taxon>Fungi</taxon>
        <taxon>Dikarya</taxon>
        <taxon>Ascomycota</taxon>
        <taxon>Pezizomycotina</taxon>
        <taxon>Eurotiomycetes</taxon>
        <taxon>Chaetothyriomycetidae</taxon>
        <taxon>Verrucariales</taxon>
        <taxon>Verrucariaceae</taxon>
        <taxon>Endocarpon</taxon>
    </lineage>
</organism>
<comment type="similarity">
    <text evidence="2">Belongs to the COG4 family.</text>
</comment>
<proteinExistence type="inferred from homology"/>
<evidence type="ECO:0000256" key="9">
    <source>
        <dbReference type="SAM" id="MobiDB-lite"/>
    </source>
</evidence>
<dbReference type="Gene3D" id="1.20.58.1970">
    <property type="match status" value="1"/>
</dbReference>
<dbReference type="PANTHER" id="PTHR24016:SF0">
    <property type="entry name" value="CONSERVED OLIGOMERIC GOLGI COMPLEX SUBUNIT 4"/>
    <property type="match status" value="1"/>
</dbReference>
<protein>
    <recommendedName>
        <fullName evidence="3">Conserved oligomeric Golgi complex subunit 4</fullName>
    </recommendedName>
    <alternativeName>
        <fullName evidence="8">Component of oligomeric Golgi complex 4</fullName>
    </alternativeName>
</protein>
<gene>
    <name evidence="11" type="ORF">EPUS_05138</name>
</gene>
<dbReference type="Pfam" id="PF20662">
    <property type="entry name" value="COG4_C"/>
    <property type="match status" value="1"/>
</dbReference>
<dbReference type="AlphaFoldDB" id="U1HW21"/>
<evidence type="ECO:0000256" key="4">
    <source>
        <dbReference type="ARBA" id="ARBA00022448"/>
    </source>
</evidence>
<keyword evidence="12" id="KW-1185">Reference proteome</keyword>
<keyword evidence="6" id="KW-0333">Golgi apparatus</keyword>
<reference evidence="12" key="1">
    <citation type="journal article" date="2014" name="BMC Genomics">
        <title>Genome characteristics reveal the impact of lichenization on lichen-forming fungus Endocarpon pusillum Hedwig (Verrucariales, Ascomycota).</title>
        <authorList>
            <person name="Wang Y.-Y."/>
            <person name="Liu B."/>
            <person name="Zhang X.-Y."/>
            <person name="Zhou Q.-M."/>
            <person name="Zhang T."/>
            <person name="Li H."/>
            <person name="Yu Y.-F."/>
            <person name="Zhang X.-L."/>
            <person name="Hao X.-Y."/>
            <person name="Wang M."/>
            <person name="Wang L."/>
            <person name="Wei J.-C."/>
        </authorList>
    </citation>
    <scope>NUCLEOTIDE SEQUENCE [LARGE SCALE GENOMIC DNA]</scope>
    <source>
        <strain evidence="12">Z07020 / HMAS-L-300199</strain>
    </source>
</reference>
<evidence type="ECO:0000256" key="8">
    <source>
        <dbReference type="ARBA" id="ARBA00031340"/>
    </source>
</evidence>
<evidence type="ECO:0000313" key="12">
    <source>
        <dbReference type="Proteomes" id="UP000019373"/>
    </source>
</evidence>
<evidence type="ECO:0000256" key="3">
    <source>
        <dbReference type="ARBA" id="ARBA00020975"/>
    </source>
</evidence>
<feature type="region of interest" description="Disordered" evidence="9">
    <location>
        <begin position="346"/>
        <end position="373"/>
    </location>
</feature>
<dbReference type="Pfam" id="PF20663">
    <property type="entry name" value="COG4_N"/>
    <property type="match status" value="1"/>
</dbReference>